<protein>
    <submittedName>
        <fullName evidence="1">Excreted virulence factor EspC (Type VII ESX diderm)</fullName>
    </submittedName>
</protein>
<dbReference type="InterPro" id="IPR022536">
    <property type="entry name" value="EspC"/>
</dbReference>
<reference evidence="1 2" key="1">
    <citation type="submission" date="2018-06" db="EMBL/GenBank/DDBJ databases">
        <title>Genomic Encyclopedia of Type Strains, Phase III (KMG-III): the genomes of soil and plant-associated and newly described type strains.</title>
        <authorList>
            <person name="Whitman W."/>
        </authorList>
    </citation>
    <scope>NUCLEOTIDE SEQUENCE [LARGE SCALE GENOMIC DNA]</scope>
    <source>
        <strain evidence="1 2">CGMCC 4.7090</strain>
    </source>
</reference>
<dbReference type="AlphaFoldDB" id="A0A327ZGK3"/>
<accession>A0A327ZGK3</accession>
<dbReference type="GO" id="GO:0009306">
    <property type="term" value="P:protein secretion"/>
    <property type="evidence" value="ECO:0007669"/>
    <property type="project" value="InterPro"/>
</dbReference>
<proteinExistence type="predicted"/>
<gene>
    <name evidence="1" type="ORF">B0I29_103558</name>
</gene>
<dbReference type="Proteomes" id="UP000249341">
    <property type="component" value="Unassembled WGS sequence"/>
</dbReference>
<dbReference type="Pfam" id="PF10824">
    <property type="entry name" value="T7SS_ESX_EspC"/>
    <property type="match status" value="1"/>
</dbReference>
<keyword evidence="2" id="KW-1185">Reference proteome</keyword>
<dbReference type="RefSeq" id="WP_111648531.1">
    <property type="nucleotide sequence ID" value="NZ_JACHWI010000004.1"/>
</dbReference>
<dbReference type="OrthoDB" id="4829545at2"/>
<sequence>MGLPSSEEVLVATDALRAEATVWDTQGEALRALSAEVGAMEFGRVEAGLFQMMVSPYNEVVRAVAARCVEGAAAMTDMAGTLRKVADVYETEDQAGAHRIKNVY</sequence>
<evidence type="ECO:0000313" key="1">
    <source>
        <dbReference type="EMBL" id="RAK40520.1"/>
    </source>
</evidence>
<name>A0A327ZGK3_9ACTN</name>
<organism evidence="1 2">
    <name type="scientific">Actinoplanes lutulentus</name>
    <dbReference type="NCBI Taxonomy" id="1287878"/>
    <lineage>
        <taxon>Bacteria</taxon>
        <taxon>Bacillati</taxon>
        <taxon>Actinomycetota</taxon>
        <taxon>Actinomycetes</taxon>
        <taxon>Micromonosporales</taxon>
        <taxon>Micromonosporaceae</taxon>
        <taxon>Actinoplanes</taxon>
    </lineage>
</organism>
<evidence type="ECO:0000313" key="2">
    <source>
        <dbReference type="Proteomes" id="UP000249341"/>
    </source>
</evidence>
<comment type="caution">
    <text evidence="1">The sequence shown here is derived from an EMBL/GenBank/DDBJ whole genome shotgun (WGS) entry which is preliminary data.</text>
</comment>
<dbReference type="EMBL" id="QLMJ01000003">
    <property type="protein sequence ID" value="RAK40520.1"/>
    <property type="molecule type" value="Genomic_DNA"/>
</dbReference>